<keyword evidence="2" id="KW-0413">Isomerase</keyword>
<evidence type="ECO:0000256" key="1">
    <source>
        <dbReference type="SAM" id="Coils"/>
    </source>
</evidence>
<proteinExistence type="predicted"/>
<feature type="coiled-coil region" evidence="1">
    <location>
        <begin position="52"/>
        <end position="86"/>
    </location>
</feature>
<accession>A0A3M7MIY7</accession>
<evidence type="ECO:0000313" key="3">
    <source>
        <dbReference type="Proteomes" id="UP000265663"/>
    </source>
</evidence>
<name>A0A3M7MIY7_9PLEO</name>
<sequence length="90" mass="10369">MSTHQAVRRWIMTGAVVAITVTGSIYGADLKGYQDAKQQKRKLLETTPEERIAQLETVRAELVIKKTEMERKIARIQENRKAREEEQTRG</sequence>
<dbReference type="EMBL" id="KE747844">
    <property type="protein sequence ID" value="RMZ74392.1"/>
    <property type="molecule type" value="Genomic_DNA"/>
</dbReference>
<dbReference type="GO" id="GO:0016853">
    <property type="term" value="F:isomerase activity"/>
    <property type="evidence" value="ECO:0007669"/>
    <property type="project" value="UniProtKB-KW"/>
</dbReference>
<dbReference type="AlphaFoldDB" id="A0A3M7MIY7"/>
<keyword evidence="3" id="KW-1185">Reference proteome</keyword>
<gene>
    <name evidence="2" type="ORF">GMOD_00003424</name>
</gene>
<dbReference type="Proteomes" id="UP000265663">
    <property type="component" value="Unassembled WGS sequence"/>
</dbReference>
<evidence type="ECO:0000313" key="2">
    <source>
        <dbReference type="EMBL" id="RMZ74392.1"/>
    </source>
</evidence>
<protein>
    <submittedName>
        <fullName evidence="2">Thioesterase thiol ester dehydrase-isomerase</fullName>
    </submittedName>
</protein>
<reference evidence="2 3" key="1">
    <citation type="journal article" date="2014" name="PLoS ONE">
        <title>De novo Genome Assembly of the Fungal Plant Pathogen Pyrenophora semeniperda.</title>
        <authorList>
            <person name="Soliai M.M."/>
            <person name="Meyer S.E."/>
            <person name="Udall J.A."/>
            <person name="Elzinga D.E."/>
            <person name="Hermansen R.A."/>
            <person name="Bodily P.M."/>
            <person name="Hart A.A."/>
            <person name="Coleman C.E."/>
        </authorList>
    </citation>
    <scope>NUCLEOTIDE SEQUENCE [LARGE SCALE GENOMIC DNA]</scope>
    <source>
        <strain evidence="2 3">CCB06</strain>
        <tissue evidence="2">Mycelium</tissue>
    </source>
</reference>
<organism evidence="2 3">
    <name type="scientific">Pyrenophora seminiperda CCB06</name>
    <dbReference type="NCBI Taxonomy" id="1302712"/>
    <lineage>
        <taxon>Eukaryota</taxon>
        <taxon>Fungi</taxon>
        <taxon>Dikarya</taxon>
        <taxon>Ascomycota</taxon>
        <taxon>Pezizomycotina</taxon>
        <taxon>Dothideomycetes</taxon>
        <taxon>Pleosporomycetidae</taxon>
        <taxon>Pleosporales</taxon>
        <taxon>Pleosporineae</taxon>
        <taxon>Pleosporaceae</taxon>
        <taxon>Pyrenophora</taxon>
    </lineage>
</organism>
<keyword evidence="1" id="KW-0175">Coiled coil</keyword>
<dbReference type="OrthoDB" id="5428081at2759"/>